<accession>A0A2B0XCN6</accession>
<feature type="transmembrane region" description="Helical" evidence="1">
    <location>
        <begin position="6"/>
        <end position="25"/>
    </location>
</feature>
<keyword evidence="1" id="KW-0472">Membrane</keyword>
<comment type="caution">
    <text evidence="2">The sequence shown here is derived from an EMBL/GenBank/DDBJ whole genome shotgun (WGS) entry which is preliminary data.</text>
</comment>
<keyword evidence="1" id="KW-0812">Transmembrane</keyword>
<evidence type="ECO:0000313" key="3">
    <source>
        <dbReference type="Proteomes" id="UP000222851"/>
    </source>
</evidence>
<proteinExistence type="predicted"/>
<keyword evidence="1" id="KW-1133">Transmembrane helix</keyword>
<organism evidence="2 3">
    <name type="scientific">Bacillus anthracis</name>
    <name type="common">anthrax bacterium</name>
    <dbReference type="NCBI Taxonomy" id="1392"/>
    <lineage>
        <taxon>Bacteria</taxon>
        <taxon>Bacillati</taxon>
        <taxon>Bacillota</taxon>
        <taxon>Bacilli</taxon>
        <taxon>Bacillales</taxon>
        <taxon>Bacillaceae</taxon>
        <taxon>Bacillus</taxon>
        <taxon>Bacillus cereus group</taxon>
    </lineage>
</organism>
<dbReference type="Proteomes" id="UP000222851">
    <property type="component" value="Unassembled WGS sequence"/>
</dbReference>
<sequence>MPTTVAPYFSISGIAIFCFLVRGAVGEPFASTILISSRSLLAPRKSSLVFVPVLLVFKVICSTTVSTSFEKSLCTSFSKAFPAS</sequence>
<dbReference type="AlphaFoldDB" id="A0A2B0XCN6"/>
<protein>
    <submittedName>
        <fullName evidence="2">Uncharacterized protein</fullName>
    </submittedName>
</protein>
<dbReference type="EMBL" id="NUXH01000067">
    <property type="protein sequence ID" value="PFL62945.1"/>
    <property type="molecule type" value="Genomic_DNA"/>
</dbReference>
<dbReference type="RefSeq" id="WP_063224819.1">
    <property type="nucleotide sequence ID" value="NZ_NUXH01000067.1"/>
</dbReference>
<evidence type="ECO:0000313" key="2">
    <source>
        <dbReference type="EMBL" id="PFL62945.1"/>
    </source>
</evidence>
<evidence type="ECO:0000256" key="1">
    <source>
        <dbReference type="SAM" id="Phobius"/>
    </source>
</evidence>
<feature type="transmembrane region" description="Helical" evidence="1">
    <location>
        <begin position="46"/>
        <end position="69"/>
    </location>
</feature>
<reference evidence="2 3" key="1">
    <citation type="submission" date="2017-09" db="EMBL/GenBank/DDBJ databases">
        <title>Large-scale bioinformatics analysis of Bacillus genomes uncovers conserved roles of natural products in bacterial physiology.</title>
        <authorList>
            <consortium name="Agbiome Team Llc"/>
            <person name="Bleich R.M."/>
            <person name="Grubbs K.J."/>
            <person name="Santa Maria K.C."/>
            <person name="Allen S.E."/>
            <person name="Farag S."/>
            <person name="Shank E.A."/>
            <person name="Bowers A."/>
        </authorList>
    </citation>
    <scope>NUCLEOTIDE SEQUENCE [LARGE SCALE GENOMIC DNA]</scope>
    <source>
        <strain evidence="2 3">AFS081271</strain>
    </source>
</reference>
<name>A0A2B0XCN6_BACAN</name>
<gene>
    <name evidence="2" type="ORF">COJ30_17680</name>
</gene>